<proteinExistence type="predicted"/>
<accession>A0A4Y9VVC7</accession>
<dbReference type="EMBL" id="PQVH01000001">
    <property type="protein sequence ID" value="TFW73420.1"/>
    <property type="molecule type" value="Genomic_DNA"/>
</dbReference>
<dbReference type="AlphaFoldDB" id="A0A4Y9VVC7"/>
<feature type="chain" id="PRO_5021200816" evidence="1">
    <location>
        <begin position="25"/>
        <end position="150"/>
    </location>
</feature>
<name>A0A4Y9VVC7_9PROT</name>
<protein>
    <submittedName>
        <fullName evidence="2">Uncharacterized protein</fullName>
    </submittedName>
</protein>
<gene>
    <name evidence="2" type="ORF">C3Y98_00625</name>
</gene>
<feature type="signal peptide" evidence="1">
    <location>
        <begin position="1"/>
        <end position="24"/>
    </location>
</feature>
<evidence type="ECO:0000313" key="3">
    <source>
        <dbReference type="Proteomes" id="UP000297706"/>
    </source>
</evidence>
<comment type="caution">
    <text evidence="2">The sequence shown here is derived from an EMBL/GenBank/DDBJ whole genome shotgun (WGS) entry which is preliminary data.</text>
</comment>
<organism evidence="2 3">
    <name type="scientific">Methylotenera oryzisoli</name>
    <dbReference type="NCBI Taxonomy" id="2080758"/>
    <lineage>
        <taxon>Bacteria</taxon>
        <taxon>Pseudomonadati</taxon>
        <taxon>Pseudomonadota</taxon>
        <taxon>Betaproteobacteria</taxon>
        <taxon>Nitrosomonadales</taxon>
        <taxon>Methylophilaceae</taxon>
        <taxon>Methylotenera</taxon>
    </lineage>
</organism>
<evidence type="ECO:0000313" key="2">
    <source>
        <dbReference type="EMBL" id="TFW73420.1"/>
    </source>
</evidence>
<keyword evidence="1" id="KW-0732">Signal</keyword>
<dbReference type="Proteomes" id="UP000297706">
    <property type="component" value="Unassembled WGS sequence"/>
</dbReference>
<sequence>MLKLTEFRALIILLLCSFSWAALAKPPYLEPGVNNYSDMLRLLGKPLSKEATPDGCNYLYDGIIVNISGPDQATILTVTYLKPNIYNKYLYLDVGLTANRIKENISDYYEYKEAAYHFITDDERSVIFWFDKNQRVVKYVQARKGSLKRI</sequence>
<evidence type="ECO:0000256" key="1">
    <source>
        <dbReference type="SAM" id="SignalP"/>
    </source>
</evidence>
<keyword evidence="3" id="KW-1185">Reference proteome</keyword>
<reference evidence="2 3" key="1">
    <citation type="submission" date="2018-02" db="EMBL/GenBank/DDBJ databases">
        <title>A novel lanthanide dependent methylotroph, Methylotenera sp. La3113.</title>
        <authorList>
            <person name="Lv H."/>
            <person name="Tani A."/>
        </authorList>
    </citation>
    <scope>NUCLEOTIDE SEQUENCE [LARGE SCALE GENOMIC DNA]</scope>
    <source>
        <strain evidence="2 3">La3113</strain>
    </source>
</reference>